<dbReference type="STRING" id="714943.Mucpa_2897"/>
<reference evidence="2" key="1">
    <citation type="submission" date="2011-09" db="EMBL/GenBank/DDBJ databases">
        <title>The permanent draft genome of Mucilaginibacter paludis DSM 18603.</title>
        <authorList>
            <consortium name="US DOE Joint Genome Institute (JGI-PGF)"/>
            <person name="Lucas S."/>
            <person name="Han J."/>
            <person name="Lapidus A."/>
            <person name="Bruce D."/>
            <person name="Goodwin L."/>
            <person name="Pitluck S."/>
            <person name="Peters L."/>
            <person name="Kyrpides N."/>
            <person name="Mavromatis K."/>
            <person name="Ivanova N."/>
            <person name="Mikhailova N."/>
            <person name="Held B."/>
            <person name="Detter J.C."/>
            <person name="Tapia R."/>
            <person name="Han C."/>
            <person name="Land M."/>
            <person name="Hauser L."/>
            <person name="Markowitz V."/>
            <person name="Cheng J.-F."/>
            <person name="Hugenholtz P."/>
            <person name="Woyke T."/>
            <person name="Wu D."/>
            <person name="Tindall B."/>
            <person name="Brambilla E."/>
            <person name="Klenk H.-P."/>
            <person name="Eisen J.A."/>
        </authorList>
    </citation>
    <scope>NUCLEOTIDE SEQUENCE [LARGE SCALE GENOMIC DNA]</scope>
    <source>
        <strain evidence="2">DSM 18603</strain>
    </source>
</reference>
<dbReference type="HOGENOM" id="CLU_059718_0_0_10"/>
<evidence type="ECO:0000313" key="2">
    <source>
        <dbReference type="EMBL" id="EHQ27006.1"/>
    </source>
</evidence>
<feature type="signal peptide" evidence="1">
    <location>
        <begin position="1"/>
        <end position="21"/>
    </location>
</feature>
<keyword evidence="3" id="KW-1185">Reference proteome</keyword>
<dbReference type="Pfam" id="PF13595">
    <property type="entry name" value="DUF4138"/>
    <property type="match status" value="1"/>
</dbReference>
<protein>
    <submittedName>
        <fullName evidence="2">Conjugative transposon TraN protein</fullName>
    </submittedName>
</protein>
<dbReference type="EMBL" id="CM001403">
    <property type="protein sequence ID" value="EHQ27006.1"/>
    <property type="molecule type" value="Genomic_DNA"/>
</dbReference>
<dbReference type="eggNOG" id="COG3504">
    <property type="taxonomic scope" value="Bacteria"/>
</dbReference>
<dbReference type="RefSeq" id="WP_008507267.1">
    <property type="nucleotide sequence ID" value="NZ_CM001403.1"/>
</dbReference>
<sequence>MKKISVVVMGIILALSSNLFAQNERSKRISEISPIELAITYSKTSNIVFPYAIVGVDRGSSDVLAQKAKGVENILQLKAAIPNFKETNLTVITADGHLYSYVLSYLDSPRVLNIQYERETKDRPALLTSSPDLNDADVKSDSKYVSEKERPIRRLKKDKYDVRFSIDGIYIHSNVMYYQVVIKNSSHVDYDIDQLRFYIRDKKKAKRTATQEIEVKPTYVENDAARVLAATERRLVFAMPKFTLPDDKDLIVQLMEKDGGRHLELKVSNDRLINAIPVTR</sequence>
<feature type="chain" id="PRO_5003558368" evidence="1">
    <location>
        <begin position="22"/>
        <end position="280"/>
    </location>
</feature>
<gene>
    <name evidence="2" type="ORF">Mucpa_2897</name>
</gene>
<evidence type="ECO:0000256" key="1">
    <source>
        <dbReference type="SAM" id="SignalP"/>
    </source>
</evidence>
<evidence type="ECO:0000313" key="3">
    <source>
        <dbReference type="Proteomes" id="UP000002774"/>
    </source>
</evidence>
<dbReference type="NCBIfam" id="TIGR03780">
    <property type="entry name" value="Bac_Flav_CT_N"/>
    <property type="match status" value="1"/>
</dbReference>
<dbReference type="InterPro" id="IPR022298">
    <property type="entry name" value="Conjug_transposon_TraN"/>
</dbReference>
<dbReference type="OrthoDB" id="1038500at2"/>
<name>H1YAG3_9SPHI</name>
<accession>H1YAG3</accession>
<organism evidence="2 3">
    <name type="scientific">Mucilaginibacter paludis DSM 18603</name>
    <dbReference type="NCBI Taxonomy" id="714943"/>
    <lineage>
        <taxon>Bacteria</taxon>
        <taxon>Pseudomonadati</taxon>
        <taxon>Bacteroidota</taxon>
        <taxon>Sphingobacteriia</taxon>
        <taxon>Sphingobacteriales</taxon>
        <taxon>Sphingobacteriaceae</taxon>
        <taxon>Mucilaginibacter</taxon>
    </lineage>
</organism>
<proteinExistence type="predicted"/>
<dbReference type="Proteomes" id="UP000002774">
    <property type="component" value="Chromosome"/>
</dbReference>
<keyword evidence="1" id="KW-0732">Signal</keyword>
<dbReference type="AlphaFoldDB" id="H1YAG3"/>